<dbReference type="SUPFAM" id="SSF48371">
    <property type="entry name" value="ARM repeat"/>
    <property type="match status" value="1"/>
</dbReference>
<dbReference type="EMBL" id="ML975160">
    <property type="protein sequence ID" value="KAF1811831.1"/>
    <property type="molecule type" value="Genomic_DNA"/>
</dbReference>
<evidence type="ECO:0000256" key="2">
    <source>
        <dbReference type="ARBA" id="ARBA00022448"/>
    </source>
</evidence>
<dbReference type="GeneID" id="54423623"/>
<dbReference type="FunFam" id="1.25.10.10:FF:000219">
    <property type="entry name" value="Importin subunit beta-2"/>
    <property type="match status" value="1"/>
</dbReference>
<evidence type="ECO:0000256" key="4">
    <source>
        <dbReference type="ARBA" id="ARBA00022737"/>
    </source>
</evidence>
<dbReference type="GO" id="GO:0031267">
    <property type="term" value="F:small GTPase binding"/>
    <property type="evidence" value="ECO:0007669"/>
    <property type="project" value="InterPro"/>
</dbReference>
<dbReference type="GO" id="GO:0005634">
    <property type="term" value="C:nucleus"/>
    <property type="evidence" value="ECO:0007669"/>
    <property type="project" value="UniProtKB-ARBA"/>
</dbReference>
<dbReference type="OrthoDB" id="951172at2759"/>
<proteinExistence type="predicted"/>
<feature type="domain" description="Importin N-terminal" evidence="7">
    <location>
        <begin position="1"/>
        <end position="75"/>
    </location>
</feature>
<protein>
    <submittedName>
        <fullName evidence="8 10">ARM repeat-containing protein</fullName>
    </submittedName>
</protein>
<dbReference type="GO" id="GO:0006606">
    <property type="term" value="P:protein import into nucleus"/>
    <property type="evidence" value="ECO:0007669"/>
    <property type="project" value="InterPro"/>
</dbReference>
<keyword evidence="3" id="KW-0963">Cytoplasm</keyword>
<dbReference type="InterPro" id="IPR001494">
    <property type="entry name" value="Importin-beta_N"/>
</dbReference>
<evidence type="ECO:0000313" key="8">
    <source>
        <dbReference type="EMBL" id="KAF1811831.1"/>
    </source>
</evidence>
<dbReference type="PANTHER" id="PTHR10527">
    <property type="entry name" value="IMPORTIN BETA"/>
    <property type="match status" value="1"/>
</dbReference>
<feature type="region of interest" description="Disordered" evidence="6">
    <location>
        <begin position="300"/>
        <end position="370"/>
    </location>
</feature>
<keyword evidence="2" id="KW-0813">Transport</keyword>
<evidence type="ECO:0000313" key="9">
    <source>
        <dbReference type="Proteomes" id="UP000504638"/>
    </source>
</evidence>
<evidence type="ECO:0000259" key="7">
    <source>
        <dbReference type="PROSITE" id="PS50166"/>
    </source>
</evidence>
<keyword evidence="5" id="KW-0653">Protein transport</keyword>
<sequence length="910" mass="101690">MLMNAKKSPDMTNYLAYLVYNEQAPPAVQLSQDQYTLARSAAALMLKNEVRQDYKSIPDTSKAYIQSVILLGLQDKLPQIRNYAGSVITEMLKQGGILGWPKVLSQLIVLVDTKDGSVAAHTQEGAMSALLKICEDNKRALEKEYSGERPLLFIIPKLLNSVGHPVAKVRALALAALNVFLPDKSDIVMVNLDLLMQNLFAIASDSHDSVRKYVCRTFIQIAEISPDRIVPHMKDLVDYILLQQQNVDDPDLALDAAEFWLTIGEADDLRATLAPYLEKIVPVLLQSMVYDEEDQLRLEAEQEEDAAQEDREEDIKPVFAKPKASRAIGANGEELPKNANGSNQQAIQDDDDLSEGEIEETDEDDDYGLGPEDHWNLRKCSAAALDVLATHFHEPVFAYTLPYLKDNLSHQDWPRREAAVLALGAIGVGCMDDVQPHLPELTAYLVTLLTDQEAVVRTITCWALGRYSVWASHLNDIGKQQYFEPIMDGILKRMLDGNKRVQEAAASAFATLEERAKDALVPYCSVIVRQFVECFARYQDRNMFILYDCVQTLAEHLTSHLATPELVNMLMPALIQRWSKLPNQSREILPLQECLSFIATALGSYFTPYAQPIFARCIVMIHENLQMLWGVQEVLGPYESEKDFIITSLDLLSAIIQAMDPAKSAQLVETSSPNLFELLAFCMKDPNDDEKQSAYALLGDCAICVFPQMKPYLPALFDILINQLDVSNLNQDADDTAFAVINNACWSAGEIAMRADSGLEPYVDGLFQKLAMILLSTTVPESLNENAALALGRMGISYSDKLAVHLAGFAAPFVRTIRNVGWMDEKKHAMVGFSKIVLRNPQAMEAILLDFFLEIASLPQPQTPNKDMGDLIKQFHEVLSGYKQLIPNFHSFLSHLPPEQAQKIRDTYQL</sequence>
<reference evidence="10" key="2">
    <citation type="submission" date="2020-04" db="EMBL/GenBank/DDBJ databases">
        <authorList>
            <consortium name="NCBI Genome Project"/>
        </authorList>
    </citation>
    <scope>NUCLEOTIDE SEQUENCE</scope>
    <source>
        <strain evidence="10">CBS 781.70</strain>
    </source>
</reference>
<feature type="compositionally biased region" description="Acidic residues" evidence="6">
    <location>
        <begin position="348"/>
        <end position="367"/>
    </location>
</feature>
<evidence type="ECO:0000256" key="6">
    <source>
        <dbReference type="SAM" id="MobiDB-lite"/>
    </source>
</evidence>
<reference evidence="8 10" key="1">
    <citation type="submission" date="2020-01" db="EMBL/GenBank/DDBJ databases">
        <authorList>
            <consortium name="DOE Joint Genome Institute"/>
            <person name="Haridas S."/>
            <person name="Albert R."/>
            <person name="Binder M."/>
            <person name="Bloem J."/>
            <person name="Labutti K."/>
            <person name="Salamov A."/>
            <person name="Andreopoulos B."/>
            <person name="Baker S.E."/>
            <person name="Barry K."/>
            <person name="Bills G."/>
            <person name="Bluhm B.H."/>
            <person name="Cannon C."/>
            <person name="Castanera R."/>
            <person name="Culley D.E."/>
            <person name="Daum C."/>
            <person name="Ezra D."/>
            <person name="Gonzalez J.B."/>
            <person name="Henrissat B."/>
            <person name="Kuo A."/>
            <person name="Liang C."/>
            <person name="Lipzen A."/>
            <person name="Lutzoni F."/>
            <person name="Magnuson J."/>
            <person name="Mondo S."/>
            <person name="Nolan M."/>
            <person name="Ohm R."/>
            <person name="Pangilinan J."/>
            <person name="Park H.-J."/>
            <person name="Ramirez L."/>
            <person name="Alfaro M."/>
            <person name="Sun H."/>
            <person name="Tritt A."/>
            <person name="Yoshinaga Y."/>
            <person name="Zwiers L.-H."/>
            <person name="Turgeon B.G."/>
            <person name="Goodwin S.B."/>
            <person name="Spatafora J.W."/>
            <person name="Crous P.W."/>
            <person name="Grigoriev I.V."/>
        </authorList>
    </citation>
    <scope>NUCLEOTIDE SEQUENCE</scope>
    <source>
        <strain evidence="8 10">CBS 781.70</strain>
    </source>
</reference>
<dbReference type="AlphaFoldDB" id="A0A6G1G1M7"/>
<gene>
    <name evidence="8 10" type="ORF">P152DRAFT_52769</name>
</gene>
<accession>A0A6G1G1M7</accession>
<evidence type="ECO:0000256" key="1">
    <source>
        <dbReference type="ARBA" id="ARBA00004496"/>
    </source>
</evidence>
<reference evidence="10" key="3">
    <citation type="submission" date="2025-04" db="UniProtKB">
        <authorList>
            <consortium name="RefSeq"/>
        </authorList>
    </citation>
    <scope>IDENTIFICATION</scope>
    <source>
        <strain evidence="10">CBS 781.70</strain>
    </source>
</reference>
<dbReference type="InterPro" id="IPR016024">
    <property type="entry name" value="ARM-type_fold"/>
</dbReference>
<dbReference type="Pfam" id="PF13513">
    <property type="entry name" value="HEAT_EZ"/>
    <property type="match status" value="1"/>
</dbReference>
<name>A0A6G1G1M7_9PEZI</name>
<evidence type="ECO:0000256" key="3">
    <source>
        <dbReference type="ARBA" id="ARBA00022490"/>
    </source>
</evidence>
<evidence type="ECO:0000313" key="10">
    <source>
        <dbReference type="RefSeq" id="XP_033533462.1"/>
    </source>
</evidence>
<evidence type="ECO:0000256" key="5">
    <source>
        <dbReference type="ARBA" id="ARBA00022927"/>
    </source>
</evidence>
<dbReference type="GO" id="GO:0005737">
    <property type="term" value="C:cytoplasm"/>
    <property type="evidence" value="ECO:0007669"/>
    <property type="project" value="UniProtKB-SubCell"/>
</dbReference>
<dbReference type="InterPro" id="IPR011989">
    <property type="entry name" value="ARM-like"/>
</dbReference>
<feature type="compositionally biased region" description="Acidic residues" evidence="6">
    <location>
        <begin position="301"/>
        <end position="312"/>
    </location>
</feature>
<dbReference type="PROSITE" id="PS50166">
    <property type="entry name" value="IMPORTIN_B_NT"/>
    <property type="match status" value="1"/>
</dbReference>
<dbReference type="Gene3D" id="1.25.10.10">
    <property type="entry name" value="Leucine-rich Repeat Variant"/>
    <property type="match status" value="2"/>
</dbReference>
<organism evidence="8">
    <name type="scientific">Eremomyces bilateralis CBS 781.70</name>
    <dbReference type="NCBI Taxonomy" id="1392243"/>
    <lineage>
        <taxon>Eukaryota</taxon>
        <taxon>Fungi</taxon>
        <taxon>Dikarya</taxon>
        <taxon>Ascomycota</taxon>
        <taxon>Pezizomycotina</taxon>
        <taxon>Dothideomycetes</taxon>
        <taxon>Dothideomycetes incertae sedis</taxon>
        <taxon>Eremomycetales</taxon>
        <taxon>Eremomycetaceae</taxon>
        <taxon>Eremomyces</taxon>
    </lineage>
</organism>
<dbReference type="RefSeq" id="XP_033533462.1">
    <property type="nucleotide sequence ID" value="XM_033683053.1"/>
</dbReference>
<keyword evidence="4" id="KW-0677">Repeat</keyword>
<comment type="subcellular location">
    <subcellularLocation>
        <location evidence="1">Cytoplasm</location>
    </subcellularLocation>
</comment>
<keyword evidence="9" id="KW-1185">Reference proteome</keyword>
<dbReference type="InterPro" id="IPR040122">
    <property type="entry name" value="Importin_beta"/>
</dbReference>
<dbReference type="Proteomes" id="UP000504638">
    <property type="component" value="Unplaced"/>
</dbReference>